<proteinExistence type="predicted"/>
<reference evidence="3" key="1">
    <citation type="submission" date="2018-03" db="EMBL/GenBank/DDBJ databases">
        <authorList>
            <person name="Guldener U."/>
        </authorList>
    </citation>
    <scope>NUCLEOTIDE SEQUENCE</scope>
</reference>
<dbReference type="AlphaFoldDB" id="A0AAE8SWU0"/>
<feature type="compositionally biased region" description="Polar residues" evidence="1">
    <location>
        <begin position="247"/>
        <end position="261"/>
    </location>
</feature>
<feature type="compositionally biased region" description="Basic and acidic residues" evidence="1">
    <location>
        <begin position="684"/>
        <end position="697"/>
    </location>
</feature>
<evidence type="ECO:0000256" key="2">
    <source>
        <dbReference type="SAM" id="Phobius"/>
    </source>
</evidence>
<feature type="compositionally biased region" description="Polar residues" evidence="1">
    <location>
        <begin position="572"/>
        <end position="592"/>
    </location>
</feature>
<keyword evidence="2" id="KW-0812">Transmembrane</keyword>
<feature type="compositionally biased region" description="Basic and acidic residues" evidence="1">
    <location>
        <begin position="535"/>
        <end position="545"/>
    </location>
</feature>
<evidence type="ECO:0000313" key="4">
    <source>
        <dbReference type="Proteomes" id="UP001187682"/>
    </source>
</evidence>
<name>A0AAE8SWU0_9PEZI</name>
<feature type="compositionally biased region" description="Polar residues" evidence="1">
    <location>
        <begin position="474"/>
        <end position="488"/>
    </location>
</feature>
<feature type="compositionally biased region" description="Basic and acidic residues" evidence="1">
    <location>
        <begin position="958"/>
        <end position="969"/>
    </location>
</feature>
<accession>A0AAE8SWU0</accession>
<comment type="caution">
    <text evidence="3">The sequence shown here is derived from an EMBL/GenBank/DDBJ whole genome shotgun (WGS) entry which is preliminary data.</text>
</comment>
<dbReference type="EMBL" id="ONZQ02000009">
    <property type="protein sequence ID" value="SPO03989.1"/>
    <property type="molecule type" value="Genomic_DNA"/>
</dbReference>
<sequence>MIRALPGATDPDARSPTPANGKPTVSQLVINRESRKPLFAKDAGTKSTSRHAHCKLPAAVSPRKPASAPSPRPSRPSSALSMKSDSGASTTPRGTRLPRPATTAPPYTRSKPLFTLEEAYRMAEKEEEEKELASIGSPGGVDASPSPAPRPWRRNKSDDANMRDAPSPSAKAAPGRPSPRSRASLPSNIPRRPGSSASQTSSTTSGSPLPRGVPDFGKRSPTTNLFGAKARIGPKVAKTGQVLAKKASNSSLDGRASSSVQGRGPAKAKGAFGSTKSGTGAGKENQRPGVGLSDGEHDAIPVPSTEPSPDARLSSSWDVLDHPSPNKSYAWEMDAEFTEGDLQVSDSPRIRIDANELTSALARPLNTKIDEIMEREAQVFNDFPLPDGTRPRPFSTRLGEIEELESKHDDLAQSQKEDWPRNTKIDEIKALEIEVLSKKALATSRLDEIRLKNSQARPRSASPVPYQPSREFAQVSTSYFNAETNSDNAGDWVEGERIPHTPVTVFPKRRQDRPRDNMVPRANSDAEDYASSKTYARDLSRDVSHRHGTGRTSTSLSTSPGPDAANRKNDGQPPQTQGNYPDTSAEPASSQHNPRKSPSPKKLRTRSSRDSDNQKLSVGFVGVRRVPSTESTQAKRSSMHSDGDPTERIEREMLLFAPADNQSDKGSIRVPSPTTSEEEEMDEDEKKTANDDAKAKGEEEDVEETPRPKKPQNILSMPTPRVTGAYVETPATVKVEPPAEKPAKAPVDSGVLFDKTKVTHRRRSLSTSGESDPEVSRDRPRAERPHRRAQSLPKHRHPLINTAKPPTVRDDIMELHRTHNIEDTTLDDFGELLASAEAPESAEISEMLEDLTDQILEEVVKKQKTSTANAGDRDRESELEAITRMTKSLQTGLLGIRSAKLGIERLEDQVAHANPDLLKNVKKRVEEEVKKEVKQEEVGQVTLVKQEVGEKKKKKPVEKVADVKQDRVTRTTSAKSPAPDASGAYLLLPVPRLFRRSPFRLTFLGVFVFTLALWYAAESAVCVKYCRPTTCSSPPCVWSINDPTFGYAIPRKLDDWTTGGQGRTLAARLSEDLSDMTADAWEFARGTDIRDVDPDKLGFEERRQYRRRLRKKGLAREWVEPEEHRAKWDAWRAERMARERASAAMEMGYDLFGESESMNDDARV</sequence>
<feature type="compositionally biased region" description="Low complexity" evidence="1">
    <location>
        <begin position="165"/>
        <end position="212"/>
    </location>
</feature>
<feature type="region of interest" description="Disordered" evidence="1">
    <location>
        <begin position="958"/>
        <end position="978"/>
    </location>
</feature>
<evidence type="ECO:0000313" key="3">
    <source>
        <dbReference type="EMBL" id="SPO03989.1"/>
    </source>
</evidence>
<feature type="compositionally biased region" description="Basic and acidic residues" evidence="1">
    <location>
        <begin position="639"/>
        <end position="653"/>
    </location>
</feature>
<feature type="region of interest" description="Disordered" evidence="1">
    <location>
        <begin position="447"/>
        <end position="805"/>
    </location>
</feature>
<feature type="compositionally biased region" description="Basic residues" evidence="1">
    <location>
        <begin position="593"/>
        <end position="606"/>
    </location>
</feature>
<dbReference type="Proteomes" id="UP001187682">
    <property type="component" value="Unassembled WGS sequence"/>
</dbReference>
<feature type="compositionally biased region" description="Low complexity" evidence="1">
    <location>
        <begin position="550"/>
        <end position="561"/>
    </location>
</feature>
<keyword evidence="4" id="KW-1185">Reference proteome</keyword>
<feature type="compositionally biased region" description="Low complexity" evidence="1">
    <location>
        <begin position="57"/>
        <end position="67"/>
    </location>
</feature>
<feature type="region of interest" description="Disordered" evidence="1">
    <location>
        <begin position="1"/>
        <end position="319"/>
    </location>
</feature>
<organism evidence="3 4">
    <name type="scientific">Cephalotrichum gorgonifer</name>
    <dbReference type="NCBI Taxonomy" id="2041049"/>
    <lineage>
        <taxon>Eukaryota</taxon>
        <taxon>Fungi</taxon>
        <taxon>Dikarya</taxon>
        <taxon>Ascomycota</taxon>
        <taxon>Pezizomycotina</taxon>
        <taxon>Sordariomycetes</taxon>
        <taxon>Hypocreomycetidae</taxon>
        <taxon>Microascales</taxon>
        <taxon>Microascaceae</taxon>
        <taxon>Cephalotrichum</taxon>
    </lineage>
</organism>
<feature type="compositionally biased region" description="Basic residues" evidence="1">
    <location>
        <begin position="784"/>
        <end position="798"/>
    </location>
</feature>
<feature type="transmembrane region" description="Helical" evidence="2">
    <location>
        <begin position="999"/>
        <end position="1017"/>
    </location>
</feature>
<gene>
    <name evidence="3" type="ORF">DNG_06672</name>
</gene>
<evidence type="ECO:0000256" key="1">
    <source>
        <dbReference type="SAM" id="MobiDB-lite"/>
    </source>
</evidence>
<keyword evidence="2" id="KW-1133">Transmembrane helix</keyword>
<keyword evidence="2" id="KW-0472">Membrane</keyword>
<feature type="compositionally biased region" description="Basic and acidic residues" evidence="1">
    <location>
        <begin position="774"/>
        <end position="783"/>
    </location>
</feature>
<feature type="compositionally biased region" description="Low complexity" evidence="1">
    <location>
        <begin position="90"/>
        <end position="109"/>
    </location>
</feature>
<protein>
    <submittedName>
        <fullName evidence="3">Uncharacterized protein</fullName>
    </submittedName>
</protein>